<evidence type="ECO:0000313" key="3">
    <source>
        <dbReference type="Proteomes" id="UP000048965"/>
    </source>
</evidence>
<comment type="caution">
    <text evidence="2">The sequence shown here is derived from an EMBL/GenBank/DDBJ whole genome shotgun (WGS) entry which is preliminary data.</text>
</comment>
<name>A0A0P4R725_9ACTN</name>
<accession>A0A0P4R725</accession>
<proteinExistence type="predicted"/>
<gene>
    <name evidence="2" type="primary">rbfA</name>
    <name evidence="2" type="ORF">TPA0598_04_06140</name>
</gene>
<protein>
    <submittedName>
        <fullName evidence="2">Ribosome-binding factor A</fullName>
    </submittedName>
</protein>
<feature type="region of interest" description="Disordered" evidence="1">
    <location>
        <begin position="52"/>
        <end position="108"/>
    </location>
</feature>
<evidence type="ECO:0000313" key="2">
    <source>
        <dbReference type="EMBL" id="GAO08978.1"/>
    </source>
</evidence>
<keyword evidence="3" id="KW-1185">Reference proteome</keyword>
<dbReference type="EMBL" id="BBNO01000004">
    <property type="protein sequence ID" value="GAO08978.1"/>
    <property type="molecule type" value="Genomic_DNA"/>
</dbReference>
<feature type="region of interest" description="Disordered" evidence="1">
    <location>
        <begin position="1"/>
        <end position="33"/>
    </location>
</feature>
<dbReference type="AlphaFoldDB" id="A0A0P4R725"/>
<sequence>MARRGGVPERGRKVNEQPERRQQRLRKKNQKRTAVIKAATVKGRRIALGRINQAEPRAADGRCGPVTELGSVRSGGEESNSDRGHLRNGPTGQGLFYSYFGRFLRRPT</sequence>
<reference evidence="2 3" key="2">
    <citation type="journal article" date="2015" name="Stand. Genomic Sci.">
        <title>Draft genome sequence of marine-derived Streptomyces sp. TP-A0598, a producer of anti-MRSA antibiotic lydicamycins.</title>
        <authorList>
            <person name="Komaki H."/>
            <person name="Ichikawa N."/>
            <person name="Hosoyama A."/>
            <person name="Fujita N."/>
            <person name="Igarashi Y."/>
        </authorList>
    </citation>
    <scope>NUCLEOTIDE SEQUENCE [LARGE SCALE GENOMIC DNA]</scope>
    <source>
        <strain evidence="2 3">NBRC 110027</strain>
    </source>
</reference>
<evidence type="ECO:0000256" key="1">
    <source>
        <dbReference type="SAM" id="MobiDB-lite"/>
    </source>
</evidence>
<reference evidence="3" key="1">
    <citation type="submission" date="2014-09" db="EMBL/GenBank/DDBJ databases">
        <title>Whole genome shotgun sequence of Streptomyces sp. NBRC 110027.</title>
        <authorList>
            <person name="Komaki H."/>
            <person name="Ichikawa N."/>
            <person name="Katano-Makiyama Y."/>
            <person name="Hosoyama A."/>
            <person name="Hashimoto M."/>
            <person name="Uohara A."/>
            <person name="Kitahashi Y."/>
            <person name="Ohji S."/>
            <person name="Kimura A."/>
            <person name="Yamazoe A."/>
            <person name="Igarashi Y."/>
            <person name="Fujita N."/>
        </authorList>
    </citation>
    <scope>NUCLEOTIDE SEQUENCE [LARGE SCALE GENOMIC DNA]</scope>
    <source>
        <strain evidence="3">NBRC 110027</strain>
    </source>
</reference>
<dbReference type="Proteomes" id="UP000048965">
    <property type="component" value="Unassembled WGS sequence"/>
</dbReference>
<organism evidence="2 3">
    <name type="scientific">Streptomyces lydicamycinicus</name>
    <dbReference type="NCBI Taxonomy" id="1546107"/>
    <lineage>
        <taxon>Bacteria</taxon>
        <taxon>Bacillati</taxon>
        <taxon>Actinomycetota</taxon>
        <taxon>Actinomycetes</taxon>
        <taxon>Kitasatosporales</taxon>
        <taxon>Streptomycetaceae</taxon>
        <taxon>Streptomyces</taxon>
    </lineage>
</organism>
<feature type="compositionally biased region" description="Basic and acidic residues" evidence="1">
    <location>
        <begin position="1"/>
        <end position="22"/>
    </location>
</feature>